<evidence type="ECO:0000256" key="1">
    <source>
        <dbReference type="SAM" id="MobiDB-lite"/>
    </source>
</evidence>
<name>A0A420H7L8_9PEZI</name>
<comment type="caution">
    <text evidence="2">The sequence shown here is derived from an EMBL/GenBank/DDBJ whole genome shotgun (WGS) entry which is preliminary data.</text>
</comment>
<feature type="compositionally biased region" description="Polar residues" evidence="1">
    <location>
        <begin position="113"/>
        <end position="123"/>
    </location>
</feature>
<dbReference type="EMBL" id="MCBR01022136">
    <property type="protein sequence ID" value="RKF53417.1"/>
    <property type="molecule type" value="Genomic_DNA"/>
</dbReference>
<dbReference type="Proteomes" id="UP000285405">
    <property type="component" value="Unassembled WGS sequence"/>
</dbReference>
<feature type="non-terminal residue" evidence="2">
    <location>
        <position position="129"/>
    </location>
</feature>
<feature type="region of interest" description="Disordered" evidence="1">
    <location>
        <begin position="13"/>
        <end position="59"/>
    </location>
</feature>
<proteinExistence type="predicted"/>
<evidence type="ECO:0000313" key="2">
    <source>
        <dbReference type="EMBL" id="RKF53417.1"/>
    </source>
</evidence>
<gene>
    <name evidence="2" type="ORF">GcC1_221033</name>
</gene>
<accession>A0A420H7L8</accession>
<reference evidence="2 3" key="1">
    <citation type="journal article" date="2018" name="BMC Genomics">
        <title>Comparative genome analyses reveal sequence features reflecting distinct modes of host-adaptation between dicot and monocot powdery mildew.</title>
        <authorList>
            <person name="Wu Y."/>
            <person name="Ma X."/>
            <person name="Pan Z."/>
            <person name="Kale S.D."/>
            <person name="Song Y."/>
            <person name="King H."/>
            <person name="Zhang Q."/>
            <person name="Presley C."/>
            <person name="Deng X."/>
            <person name="Wei C.I."/>
            <person name="Xiao S."/>
        </authorList>
    </citation>
    <scope>NUCLEOTIDE SEQUENCE [LARGE SCALE GENOMIC DNA]</scope>
    <source>
        <strain evidence="2">UCSC1</strain>
    </source>
</reference>
<feature type="region of interest" description="Disordered" evidence="1">
    <location>
        <begin position="72"/>
        <end position="129"/>
    </location>
</feature>
<feature type="compositionally biased region" description="Basic and acidic residues" evidence="1">
    <location>
        <begin position="98"/>
        <end position="112"/>
    </location>
</feature>
<evidence type="ECO:0000313" key="3">
    <source>
        <dbReference type="Proteomes" id="UP000285405"/>
    </source>
</evidence>
<sequence length="129" mass="14929">MDNGLFIACGEKGHSARDHHRKNNLIPMPKRPLTHPPDRNFAAPVKNHQQHSQPTPIPAYFYPHMQFFNHQFPQPFPPTAPHSYSPHHLKNTATTRLRAIDDDHESGKDKQPETSNTYESPYNQFDELK</sequence>
<dbReference type="AlphaFoldDB" id="A0A420H7L8"/>
<organism evidence="2 3">
    <name type="scientific">Golovinomyces cichoracearum</name>
    <dbReference type="NCBI Taxonomy" id="62708"/>
    <lineage>
        <taxon>Eukaryota</taxon>
        <taxon>Fungi</taxon>
        <taxon>Dikarya</taxon>
        <taxon>Ascomycota</taxon>
        <taxon>Pezizomycotina</taxon>
        <taxon>Leotiomycetes</taxon>
        <taxon>Erysiphales</taxon>
        <taxon>Erysiphaceae</taxon>
        <taxon>Golovinomyces</taxon>
    </lineage>
</organism>
<protein>
    <submittedName>
        <fullName evidence="2">Uncharacterized protein</fullName>
    </submittedName>
</protein>